<dbReference type="EC" id="5.3.99.-" evidence="2"/>
<gene>
    <name evidence="2" type="primary">iolI_1</name>
    <name evidence="2" type="ORF">FF011L_15050</name>
</gene>
<dbReference type="Gene3D" id="3.20.20.150">
    <property type="entry name" value="Divalent-metal-dependent TIM barrel enzymes"/>
    <property type="match status" value="1"/>
</dbReference>
<evidence type="ECO:0000313" key="3">
    <source>
        <dbReference type="Proteomes" id="UP000320672"/>
    </source>
</evidence>
<organism evidence="2 3">
    <name type="scientific">Roseimaritima multifibrata</name>
    <dbReference type="NCBI Taxonomy" id="1930274"/>
    <lineage>
        <taxon>Bacteria</taxon>
        <taxon>Pseudomonadati</taxon>
        <taxon>Planctomycetota</taxon>
        <taxon>Planctomycetia</taxon>
        <taxon>Pirellulales</taxon>
        <taxon>Pirellulaceae</taxon>
        <taxon>Roseimaritima</taxon>
    </lineage>
</organism>
<keyword evidence="2" id="KW-0413">Isomerase</keyword>
<dbReference type="KEGG" id="rml:FF011L_15050"/>
<dbReference type="AlphaFoldDB" id="A0A517MD51"/>
<evidence type="ECO:0000259" key="1">
    <source>
        <dbReference type="Pfam" id="PF01261"/>
    </source>
</evidence>
<dbReference type="Proteomes" id="UP000320672">
    <property type="component" value="Chromosome"/>
</dbReference>
<protein>
    <submittedName>
        <fullName evidence="2">Inosose isomerase</fullName>
        <ecNumber evidence="2">5.3.99.-</ecNumber>
    </submittedName>
</protein>
<dbReference type="PANTHER" id="PTHR12110:SF52">
    <property type="entry name" value="XYLOSE ISOMERASE"/>
    <property type="match status" value="1"/>
</dbReference>
<keyword evidence="3" id="KW-1185">Reference proteome</keyword>
<accession>A0A517MD51</accession>
<dbReference type="OrthoDB" id="9782626at2"/>
<dbReference type="Pfam" id="PF01261">
    <property type="entry name" value="AP_endonuc_2"/>
    <property type="match status" value="1"/>
</dbReference>
<dbReference type="InterPro" id="IPR036237">
    <property type="entry name" value="Xyl_isomerase-like_sf"/>
</dbReference>
<dbReference type="PANTHER" id="PTHR12110">
    <property type="entry name" value="HYDROXYPYRUVATE ISOMERASE"/>
    <property type="match status" value="1"/>
</dbReference>
<proteinExistence type="predicted"/>
<dbReference type="InterPro" id="IPR013022">
    <property type="entry name" value="Xyl_isomerase-like_TIM-brl"/>
</dbReference>
<feature type="domain" description="Xylose isomerase-like TIM barrel" evidence="1">
    <location>
        <begin position="20"/>
        <end position="261"/>
    </location>
</feature>
<dbReference type="SUPFAM" id="SSF51658">
    <property type="entry name" value="Xylose isomerase-like"/>
    <property type="match status" value="1"/>
</dbReference>
<dbReference type="EMBL" id="CP036262">
    <property type="protein sequence ID" value="QDS92756.1"/>
    <property type="molecule type" value="Genomic_DNA"/>
</dbReference>
<sequence length="272" mass="30090">MKLAISQLTTLRWSTEEDVEAYRRHGFSAAGLWRPKLDELGIEKTAELFAENGMSVSSLSWAGGFTGSDGRGHDEAIEDAIEAVRAAEILGADTLIVLAGGHNNHIHGHAMRLLRHGLEVICEEAALTDLSIALEPIHPGCGSEWSFVGDIETTLDVVESMPESNVGLVLDAYHLAMNINSQEELDLLENVLPMVRLVQLGDARQTPLGEQNRCLLGEGRVPLQELITMLERSGYDGYYEVELIGEDVEPLPYEQVLQHTRAYFEDRLARMQ</sequence>
<name>A0A517MD51_9BACT</name>
<dbReference type="InterPro" id="IPR050312">
    <property type="entry name" value="IolE/XylAMocC-like"/>
</dbReference>
<reference evidence="2 3" key="1">
    <citation type="submission" date="2019-02" db="EMBL/GenBank/DDBJ databases">
        <title>Deep-cultivation of Planctomycetes and their phenomic and genomic characterization uncovers novel biology.</title>
        <authorList>
            <person name="Wiegand S."/>
            <person name="Jogler M."/>
            <person name="Boedeker C."/>
            <person name="Pinto D."/>
            <person name="Vollmers J."/>
            <person name="Rivas-Marin E."/>
            <person name="Kohn T."/>
            <person name="Peeters S.H."/>
            <person name="Heuer A."/>
            <person name="Rast P."/>
            <person name="Oberbeckmann S."/>
            <person name="Bunk B."/>
            <person name="Jeske O."/>
            <person name="Meyerdierks A."/>
            <person name="Storesund J.E."/>
            <person name="Kallscheuer N."/>
            <person name="Luecker S."/>
            <person name="Lage O.M."/>
            <person name="Pohl T."/>
            <person name="Merkel B.J."/>
            <person name="Hornburger P."/>
            <person name="Mueller R.-W."/>
            <person name="Bruemmer F."/>
            <person name="Labrenz M."/>
            <person name="Spormann A.M."/>
            <person name="Op den Camp H."/>
            <person name="Overmann J."/>
            <person name="Amann R."/>
            <person name="Jetten M.S.M."/>
            <person name="Mascher T."/>
            <person name="Medema M.H."/>
            <person name="Devos D.P."/>
            <person name="Kaster A.-K."/>
            <person name="Ovreas L."/>
            <person name="Rohde M."/>
            <person name="Galperin M.Y."/>
            <person name="Jogler C."/>
        </authorList>
    </citation>
    <scope>NUCLEOTIDE SEQUENCE [LARGE SCALE GENOMIC DNA]</scope>
    <source>
        <strain evidence="2 3">FF011L</strain>
    </source>
</reference>
<evidence type="ECO:0000313" key="2">
    <source>
        <dbReference type="EMBL" id="QDS92756.1"/>
    </source>
</evidence>
<dbReference type="GO" id="GO:0016853">
    <property type="term" value="F:isomerase activity"/>
    <property type="evidence" value="ECO:0007669"/>
    <property type="project" value="UniProtKB-KW"/>
</dbReference>